<evidence type="ECO:0000313" key="9">
    <source>
        <dbReference type="Proteomes" id="UP000317648"/>
    </source>
</evidence>
<dbReference type="PROSITE" id="PS00629">
    <property type="entry name" value="IMP_1"/>
    <property type="match status" value="1"/>
</dbReference>
<dbReference type="PANTHER" id="PTHR20854:SF4">
    <property type="entry name" value="INOSITOL-1-MONOPHOSPHATASE-RELATED"/>
    <property type="match status" value="1"/>
</dbReference>
<feature type="binding site" evidence="6">
    <location>
        <position position="62"/>
    </location>
    <ligand>
        <name>Mg(2+)</name>
        <dbReference type="ChEBI" id="CHEBI:18420"/>
        <label>1</label>
        <note>catalytic</note>
    </ligand>
</feature>
<dbReference type="EMBL" id="CP036433">
    <property type="protein sequence ID" value="QDU97463.1"/>
    <property type="molecule type" value="Genomic_DNA"/>
</dbReference>
<dbReference type="Proteomes" id="UP000317648">
    <property type="component" value="Chromosome"/>
</dbReference>
<feature type="binding site" evidence="6">
    <location>
        <position position="80"/>
    </location>
    <ligand>
        <name>Mg(2+)</name>
        <dbReference type="ChEBI" id="CHEBI:18420"/>
        <label>1</label>
        <note>catalytic</note>
    </ligand>
</feature>
<dbReference type="FunFam" id="3.30.540.10:FF:000003">
    <property type="entry name" value="Inositol-1-monophosphatase"/>
    <property type="match status" value="1"/>
</dbReference>
<dbReference type="RefSeq" id="WP_145056234.1">
    <property type="nucleotide sequence ID" value="NZ_CP036433.1"/>
</dbReference>
<accession>A0A518E053</accession>
<evidence type="ECO:0000256" key="7">
    <source>
        <dbReference type="RuleBase" id="RU364068"/>
    </source>
</evidence>
<keyword evidence="4 7" id="KW-0378">Hydrolase</keyword>
<comment type="catalytic activity">
    <reaction evidence="1 7">
        <text>a myo-inositol phosphate + H2O = myo-inositol + phosphate</text>
        <dbReference type="Rhea" id="RHEA:24056"/>
        <dbReference type="ChEBI" id="CHEBI:15377"/>
        <dbReference type="ChEBI" id="CHEBI:17268"/>
        <dbReference type="ChEBI" id="CHEBI:43474"/>
        <dbReference type="ChEBI" id="CHEBI:84139"/>
        <dbReference type="EC" id="3.1.3.25"/>
    </reaction>
</comment>
<keyword evidence="3 6" id="KW-0479">Metal-binding</keyword>
<keyword evidence="5 6" id="KW-0460">Magnesium</keyword>
<dbReference type="GO" id="GO:0007165">
    <property type="term" value="P:signal transduction"/>
    <property type="evidence" value="ECO:0007669"/>
    <property type="project" value="TreeGrafter"/>
</dbReference>
<dbReference type="EC" id="3.1.3.25" evidence="7"/>
<dbReference type="Pfam" id="PF00459">
    <property type="entry name" value="Inositol_P"/>
    <property type="match status" value="1"/>
</dbReference>
<evidence type="ECO:0000313" key="8">
    <source>
        <dbReference type="EMBL" id="QDU97463.1"/>
    </source>
</evidence>
<evidence type="ECO:0000256" key="3">
    <source>
        <dbReference type="ARBA" id="ARBA00022723"/>
    </source>
</evidence>
<reference evidence="8 9" key="1">
    <citation type="submission" date="2019-02" db="EMBL/GenBank/DDBJ databases">
        <title>Deep-cultivation of Planctomycetes and their phenomic and genomic characterization uncovers novel biology.</title>
        <authorList>
            <person name="Wiegand S."/>
            <person name="Jogler M."/>
            <person name="Boedeker C."/>
            <person name="Pinto D."/>
            <person name="Vollmers J."/>
            <person name="Rivas-Marin E."/>
            <person name="Kohn T."/>
            <person name="Peeters S.H."/>
            <person name="Heuer A."/>
            <person name="Rast P."/>
            <person name="Oberbeckmann S."/>
            <person name="Bunk B."/>
            <person name="Jeske O."/>
            <person name="Meyerdierks A."/>
            <person name="Storesund J.E."/>
            <person name="Kallscheuer N."/>
            <person name="Luecker S."/>
            <person name="Lage O.M."/>
            <person name="Pohl T."/>
            <person name="Merkel B.J."/>
            <person name="Hornburger P."/>
            <person name="Mueller R.-W."/>
            <person name="Bruemmer F."/>
            <person name="Labrenz M."/>
            <person name="Spormann A.M."/>
            <person name="Op den Camp H."/>
            <person name="Overmann J."/>
            <person name="Amann R."/>
            <person name="Jetten M.S.M."/>
            <person name="Mascher T."/>
            <person name="Medema M.H."/>
            <person name="Devos D.P."/>
            <person name="Kaster A.-K."/>
            <person name="Ovreas L."/>
            <person name="Rohde M."/>
            <person name="Galperin M.Y."/>
            <person name="Jogler C."/>
        </authorList>
    </citation>
    <scope>NUCLEOTIDE SEQUENCE [LARGE SCALE GENOMIC DNA]</scope>
    <source>
        <strain evidence="8 9">Pla85_3_4</strain>
    </source>
</reference>
<feature type="binding site" evidence="6">
    <location>
        <position position="207"/>
    </location>
    <ligand>
        <name>Mg(2+)</name>
        <dbReference type="ChEBI" id="CHEBI:18420"/>
        <label>1</label>
        <note>catalytic</note>
    </ligand>
</feature>
<dbReference type="InterPro" id="IPR033942">
    <property type="entry name" value="IMPase"/>
</dbReference>
<dbReference type="OrthoDB" id="9772456at2"/>
<comment type="similarity">
    <text evidence="7">Belongs to the inositol monophosphatase superfamily.</text>
</comment>
<evidence type="ECO:0000256" key="4">
    <source>
        <dbReference type="ARBA" id="ARBA00022801"/>
    </source>
</evidence>
<dbReference type="InterPro" id="IPR000760">
    <property type="entry name" value="Inositol_monophosphatase-like"/>
</dbReference>
<dbReference type="GO" id="GO:0008934">
    <property type="term" value="F:inositol monophosphate 1-phosphatase activity"/>
    <property type="evidence" value="ECO:0007669"/>
    <property type="project" value="InterPro"/>
</dbReference>
<sequence>MIETARHAAQLGGDVVARYYREGVEMRGKQSYNLVSDADIDAERAVVQAIREAYPDHAILAEEEHHDSAESEHLWVVDPLDGTNNFAHHIPHFAVSIAYYHQGVAQCGAVYNPIREDWYTAVRGEGAQHNGQPIHVSDCTDLGQVLVGLGFYYDRGDGMLATLAAAADFFRCNIHGVRRFGTASLDLAQVACGMFGAFFEFELKPWDFGAGRLLVEEAGGRITTCTGEEVPLKSTSMLASNGHLHAQSLAITSKHFKS</sequence>
<evidence type="ECO:0000256" key="2">
    <source>
        <dbReference type="ARBA" id="ARBA00001946"/>
    </source>
</evidence>
<dbReference type="Gene3D" id="3.30.540.10">
    <property type="entry name" value="Fructose-1,6-Bisphosphatase, subunit A, domain 1"/>
    <property type="match status" value="1"/>
</dbReference>
<dbReference type="PRINTS" id="PR00377">
    <property type="entry name" value="IMPHPHTASES"/>
</dbReference>
<comment type="cofactor">
    <cofactor evidence="2 6 7">
        <name>Mg(2+)</name>
        <dbReference type="ChEBI" id="CHEBI:18420"/>
    </cofactor>
</comment>
<dbReference type="PANTHER" id="PTHR20854">
    <property type="entry name" value="INOSITOL MONOPHOSPHATASE"/>
    <property type="match status" value="1"/>
</dbReference>
<dbReference type="GO" id="GO:0046872">
    <property type="term" value="F:metal ion binding"/>
    <property type="evidence" value="ECO:0007669"/>
    <property type="project" value="UniProtKB-KW"/>
</dbReference>
<evidence type="ECO:0000256" key="6">
    <source>
        <dbReference type="PIRSR" id="PIRSR600760-2"/>
    </source>
</evidence>
<dbReference type="AlphaFoldDB" id="A0A518E053"/>
<gene>
    <name evidence="8" type="primary">suhB_2</name>
    <name evidence="8" type="ORF">Pla8534_53110</name>
</gene>
<dbReference type="KEGG" id="lcre:Pla8534_53110"/>
<keyword evidence="9" id="KW-1185">Reference proteome</keyword>
<proteinExistence type="inferred from homology"/>
<dbReference type="GO" id="GO:0006020">
    <property type="term" value="P:inositol metabolic process"/>
    <property type="evidence" value="ECO:0007669"/>
    <property type="project" value="TreeGrafter"/>
</dbReference>
<protein>
    <recommendedName>
        <fullName evidence="7">Inositol-1-monophosphatase</fullName>
        <ecNumber evidence="7">3.1.3.25</ecNumber>
    </recommendedName>
</protein>
<evidence type="ECO:0000256" key="5">
    <source>
        <dbReference type="ARBA" id="ARBA00022842"/>
    </source>
</evidence>
<dbReference type="Gene3D" id="3.40.190.80">
    <property type="match status" value="1"/>
</dbReference>
<feature type="binding site" evidence="6">
    <location>
        <position position="78"/>
    </location>
    <ligand>
        <name>Mg(2+)</name>
        <dbReference type="ChEBI" id="CHEBI:18420"/>
        <label>1</label>
        <note>catalytic</note>
    </ligand>
</feature>
<evidence type="ECO:0000256" key="1">
    <source>
        <dbReference type="ARBA" id="ARBA00001033"/>
    </source>
</evidence>
<dbReference type="CDD" id="cd01639">
    <property type="entry name" value="IMPase"/>
    <property type="match status" value="1"/>
</dbReference>
<feature type="binding site" evidence="6">
    <location>
        <position position="81"/>
    </location>
    <ligand>
        <name>Mg(2+)</name>
        <dbReference type="ChEBI" id="CHEBI:18420"/>
        <label>1</label>
        <note>catalytic</note>
    </ligand>
</feature>
<dbReference type="InterPro" id="IPR020583">
    <property type="entry name" value="Inositol_monoP_metal-BS"/>
</dbReference>
<name>A0A518E053_9BACT</name>
<organism evidence="8 9">
    <name type="scientific">Lignipirellula cremea</name>
    <dbReference type="NCBI Taxonomy" id="2528010"/>
    <lineage>
        <taxon>Bacteria</taxon>
        <taxon>Pseudomonadati</taxon>
        <taxon>Planctomycetota</taxon>
        <taxon>Planctomycetia</taxon>
        <taxon>Pirellulales</taxon>
        <taxon>Pirellulaceae</taxon>
        <taxon>Lignipirellula</taxon>
    </lineage>
</organism>
<dbReference type="SUPFAM" id="SSF56655">
    <property type="entry name" value="Carbohydrate phosphatase"/>
    <property type="match status" value="1"/>
</dbReference>